<accession>A0A9J5YL42</accession>
<organism evidence="1 2">
    <name type="scientific">Solanum commersonii</name>
    <name type="common">Commerson's wild potato</name>
    <name type="synonym">Commerson's nightshade</name>
    <dbReference type="NCBI Taxonomy" id="4109"/>
    <lineage>
        <taxon>Eukaryota</taxon>
        <taxon>Viridiplantae</taxon>
        <taxon>Streptophyta</taxon>
        <taxon>Embryophyta</taxon>
        <taxon>Tracheophyta</taxon>
        <taxon>Spermatophyta</taxon>
        <taxon>Magnoliopsida</taxon>
        <taxon>eudicotyledons</taxon>
        <taxon>Gunneridae</taxon>
        <taxon>Pentapetalae</taxon>
        <taxon>asterids</taxon>
        <taxon>lamiids</taxon>
        <taxon>Solanales</taxon>
        <taxon>Solanaceae</taxon>
        <taxon>Solanoideae</taxon>
        <taxon>Solaneae</taxon>
        <taxon>Solanum</taxon>
    </lineage>
</organism>
<name>A0A9J5YL42_SOLCO</name>
<dbReference type="AlphaFoldDB" id="A0A9J5YL42"/>
<dbReference type="EMBL" id="JACXVP010000006">
    <property type="protein sequence ID" value="KAG5600408.1"/>
    <property type="molecule type" value="Genomic_DNA"/>
</dbReference>
<sequence>MFQYVNVILSADVSGEKYDNIVVISGLTFDYVPSPYNNTGLFFMSIPNCCAFNATYIS</sequence>
<proteinExistence type="predicted"/>
<evidence type="ECO:0000313" key="1">
    <source>
        <dbReference type="EMBL" id="KAG5600408.1"/>
    </source>
</evidence>
<gene>
    <name evidence="1" type="ORF">H5410_031778</name>
</gene>
<comment type="caution">
    <text evidence="1">The sequence shown here is derived from an EMBL/GenBank/DDBJ whole genome shotgun (WGS) entry which is preliminary data.</text>
</comment>
<protein>
    <submittedName>
        <fullName evidence="1">Uncharacterized protein</fullName>
    </submittedName>
</protein>
<keyword evidence="2" id="KW-1185">Reference proteome</keyword>
<reference evidence="1 2" key="1">
    <citation type="submission" date="2020-09" db="EMBL/GenBank/DDBJ databases">
        <title>De no assembly of potato wild relative species, Solanum commersonii.</title>
        <authorList>
            <person name="Cho K."/>
        </authorList>
    </citation>
    <scope>NUCLEOTIDE SEQUENCE [LARGE SCALE GENOMIC DNA]</scope>
    <source>
        <strain evidence="1">LZ3.2</strain>
        <tissue evidence="1">Leaf</tissue>
    </source>
</reference>
<dbReference type="Proteomes" id="UP000824120">
    <property type="component" value="Chromosome 6"/>
</dbReference>
<evidence type="ECO:0000313" key="2">
    <source>
        <dbReference type="Proteomes" id="UP000824120"/>
    </source>
</evidence>